<evidence type="ECO:0008006" key="4">
    <source>
        <dbReference type="Google" id="ProtNLM"/>
    </source>
</evidence>
<keyword evidence="3" id="KW-1185">Reference proteome</keyword>
<dbReference type="RefSeq" id="WP_255891702.1">
    <property type="nucleotide sequence ID" value="NZ_JAFMZM010000005.1"/>
</dbReference>
<evidence type="ECO:0000313" key="3">
    <source>
        <dbReference type="Proteomes" id="UP001596524"/>
    </source>
</evidence>
<comment type="caution">
    <text evidence="2">The sequence shown here is derived from an EMBL/GenBank/DDBJ whole genome shotgun (WGS) entry which is preliminary data.</text>
</comment>
<sequence>MCSLVLGLGFGLPGVYGAWYFAQHNQAWTFLGFPTYGGGPFERWGLPTSTALLLAFAAVCGAEVVVGVLLWHDAATALWLALALLPAELVFWIGFALPFGPLLGLARTLLVVAVLVFGD</sequence>
<dbReference type="Proteomes" id="UP001596524">
    <property type="component" value="Unassembled WGS sequence"/>
</dbReference>
<keyword evidence="1" id="KW-0812">Transmembrane</keyword>
<feature type="transmembrane region" description="Helical" evidence="1">
    <location>
        <begin position="78"/>
        <end position="95"/>
    </location>
</feature>
<gene>
    <name evidence="2" type="ORF">ACFQO6_09160</name>
</gene>
<feature type="transmembrane region" description="Helical" evidence="1">
    <location>
        <begin position="51"/>
        <end position="71"/>
    </location>
</feature>
<dbReference type="EMBL" id="JBHTCH010000012">
    <property type="protein sequence ID" value="MFC7360435.1"/>
    <property type="molecule type" value="Genomic_DNA"/>
</dbReference>
<proteinExistence type="predicted"/>
<evidence type="ECO:0000313" key="2">
    <source>
        <dbReference type="EMBL" id="MFC7360435.1"/>
    </source>
</evidence>
<organism evidence="2 3">
    <name type="scientific">Nocardioides astragali</name>
    <dbReference type="NCBI Taxonomy" id="1776736"/>
    <lineage>
        <taxon>Bacteria</taxon>
        <taxon>Bacillati</taxon>
        <taxon>Actinomycetota</taxon>
        <taxon>Actinomycetes</taxon>
        <taxon>Propionibacteriales</taxon>
        <taxon>Nocardioidaceae</taxon>
        <taxon>Nocardioides</taxon>
    </lineage>
</organism>
<keyword evidence="1" id="KW-1133">Transmembrane helix</keyword>
<protein>
    <recommendedName>
        <fullName evidence="4">DoxX family membrane protein</fullName>
    </recommendedName>
</protein>
<name>A0ABW2N3H4_9ACTN</name>
<evidence type="ECO:0000256" key="1">
    <source>
        <dbReference type="SAM" id="Phobius"/>
    </source>
</evidence>
<reference evidence="3" key="1">
    <citation type="journal article" date="2019" name="Int. J. Syst. Evol. Microbiol.">
        <title>The Global Catalogue of Microorganisms (GCM) 10K type strain sequencing project: providing services to taxonomists for standard genome sequencing and annotation.</title>
        <authorList>
            <consortium name="The Broad Institute Genomics Platform"/>
            <consortium name="The Broad Institute Genome Sequencing Center for Infectious Disease"/>
            <person name="Wu L."/>
            <person name="Ma J."/>
        </authorList>
    </citation>
    <scope>NUCLEOTIDE SEQUENCE [LARGE SCALE GENOMIC DNA]</scope>
    <source>
        <strain evidence="3">FCH27</strain>
    </source>
</reference>
<accession>A0ABW2N3H4</accession>
<keyword evidence="1" id="KW-0472">Membrane</keyword>